<sequence>MALKGSSPVRCFQGLLIFGNVVIALTGLTLFAACIFFLSDDNRYYRLLDASENDDIFAAAWISLFVGFSFFLLSILGIIGVMKSNRTMLLVYIILMLVVYCFEVASCITAITHRDFFIPNMFLKTLLEKYQKPKARDLDEQGKIDGVTTIWNRIMPQHKCCGVNGPMDWQEYNSSFRMQNSDADFPWPRQCCVRAINGEPQNLDACKLGIVGSYYAQGCFEFIAGPLNRHAWGVAWYGFAILCWVFWVLAVTMFYFSRIDSTE</sequence>
<evidence type="ECO:0000256" key="7">
    <source>
        <dbReference type="RuleBase" id="RU361218"/>
    </source>
</evidence>
<evidence type="ECO:0000256" key="5">
    <source>
        <dbReference type="ARBA" id="ARBA00022989"/>
    </source>
</evidence>
<dbReference type="STRING" id="7897.ENSLACP00000016648"/>
<reference evidence="8" key="2">
    <citation type="submission" date="2025-08" db="UniProtKB">
        <authorList>
            <consortium name="Ensembl"/>
        </authorList>
    </citation>
    <scope>IDENTIFICATION</scope>
</reference>
<dbReference type="InterPro" id="IPR000301">
    <property type="entry name" value="Tetraspanin_animals"/>
</dbReference>
<feature type="transmembrane region" description="Helical" evidence="7">
    <location>
        <begin position="58"/>
        <end position="82"/>
    </location>
</feature>
<name>H3B427_LATCH</name>
<evidence type="ECO:0000256" key="1">
    <source>
        <dbReference type="ARBA" id="ARBA00004141"/>
    </source>
</evidence>
<evidence type="ECO:0000313" key="8">
    <source>
        <dbReference type="Ensembl" id="ENSLACP00000016648.2"/>
    </source>
</evidence>
<dbReference type="Pfam" id="PF00335">
    <property type="entry name" value="Tetraspanin"/>
    <property type="match status" value="1"/>
</dbReference>
<keyword evidence="5 7" id="KW-1133">Transmembrane helix</keyword>
<comment type="similarity">
    <text evidence="2 7">Belongs to the tetraspanin (TM4SF) family.</text>
</comment>
<dbReference type="Proteomes" id="UP000008672">
    <property type="component" value="Unassembled WGS sequence"/>
</dbReference>
<evidence type="ECO:0000313" key="9">
    <source>
        <dbReference type="Proteomes" id="UP000008672"/>
    </source>
</evidence>
<dbReference type="EMBL" id="AFYH01086139">
    <property type="status" value="NOT_ANNOTATED_CDS"/>
    <property type="molecule type" value="Genomic_DNA"/>
</dbReference>
<dbReference type="FunFam" id="1.10.1450.10:FF:000014">
    <property type="entry name" value="Tetraspanin"/>
    <property type="match status" value="1"/>
</dbReference>
<dbReference type="EMBL" id="AFYH01086140">
    <property type="status" value="NOT_ANNOTATED_CDS"/>
    <property type="molecule type" value="Genomic_DNA"/>
</dbReference>
<dbReference type="OMA" id="EKCCGVN"/>
<comment type="subunit">
    <text evidence="3">Heterodimer with uroplakin-3A (UPK3A) or uroplakin-3B (UPK3B).</text>
</comment>
<feature type="transmembrane region" description="Helical" evidence="7">
    <location>
        <begin position="12"/>
        <end position="38"/>
    </location>
</feature>
<dbReference type="EMBL" id="AFYH01086138">
    <property type="status" value="NOT_ANNOTATED_CDS"/>
    <property type="molecule type" value="Genomic_DNA"/>
</dbReference>
<keyword evidence="6 7" id="KW-0472">Membrane</keyword>
<dbReference type="GeneID" id="102346898"/>
<evidence type="ECO:0000256" key="3">
    <source>
        <dbReference type="ARBA" id="ARBA00011304"/>
    </source>
</evidence>
<feature type="transmembrane region" description="Helical" evidence="7">
    <location>
        <begin position="234"/>
        <end position="256"/>
    </location>
</feature>
<dbReference type="AlphaFoldDB" id="H3B427"/>
<dbReference type="InterPro" id="IPR008952">
    <property type="entry name" value="Tetraspanin_EC2_sf"/>
</dbReference>
<dbReference type="PANTHER" id="PTHR47110">
    <property type="entry name" value="TESTIS-SPECIFIC EXPRESSED PROTEIN 55"/>
    <property type="match status" value="1"/>
</dbReference>
<dbReference type="GeneTree" id="ENSGT00940000160779"/>
<dbReference type="FunCoup" id="H3B427">
    <property type="interactions" value="62"/>
</dbReference>
<gene>
    <name evidence="8" type="primary">UPK1B</name>
</gene>
<protein>
    <recommendedName>
        <fullName evidence="7">Tetraspanin</fullName>
    </recommendedName>
</protein>
<dbReference type="Gene3D" id="1.10.1450.10">
    <property type="entry name" value="Tetraspanin"/>
    <property type="match status" value="1"/>
</dbReference>
<dbReference type="Ensembl" id="ENSLACT00000016762.2">
    <property type="protein sequence ID" value="ENSLACP00000016648.2"/>
    <property type="gene ID" value="ENSLACG00000014666.2"/>
</dbReference>
<dbReference type="PANTHER" id="PTHR47110:SF2">
    <property type="entry name" value="UROPLAKIN-1B"/>
    <property type="match status" value="1"/>
</dbReference>
<dbReference type="InParanoid" id="H3B427"/>
<dbReference type="EMBL" id="AFYH01086136">
    <property type="status" value="NOT_ANNOTATED_CDS"/>
    <property type="molecule type" value="Genomic_DNA"/>
</dbReference>
<dbReference type="KEGG" id="lcm:102346898"/>
<keyword evidence="4 7" id="KW-0812">Transmembrane</keyword>
<dbReference type="eggNOG" id="KOG3882">
    <property type="taxonomic scope" value="Eukaryota"/>
</dbReference>
<proteinExistence type="inferred from homology"/>
<dbReference type="EMBL" id="AFYH01086137">
    <property type="status" value="NOT_ANNOTATED_CDS"/>
    <property type="molecule type" value="Genomic_DNA"/>
</dbReference>
<evidence type="ECO:0000256" key="2">
    <source>
        <dbReference type="ARBA" id="ARBA00006840"/>
    </source>
</evidence>
<reference evidence="9" key="1">
    <citation type="submission" date="2011-08" db="EMBL/GenBank/DDBJ databases">
        <title>The draft genome of Latimeria chalumnae.</title>
        <authorList>
            <person name="Di Palma F."/>
            <person name="Alfoldi J."/>
            <person name="Johnson J."/>
            <person name="Berlin A."/>
            <person name="Gnerre S."/>
            <person name="Jaffe D."/>
            <person name="MacCallum I."/>
            <person name="Young S."/>
            <person name="Walker B.J."/>
            <person name="Lander E."/>
            <person name="Lindblad-Toh K."/>
        </authorList>
    </citation>
    <scope>NUCLEOTIDE SEQUENCE [LARGE SCALE GENOMIC DNA]</scope>
    <source>
        <strain evidence="9">Wild caught</strain>
    </source>
</reference>
<dbReference type="CDD" id="cd03156">
    <property type="entry name" value="uroplakin_I_like_LEL"/>
    <property type="match status" value="1"/>
</dbReference>
<evidence type="ECO:0000256" key="4">
    <source>
        <dbReference type="ARBA" id="ARBA00022692"/>
    </source>
</evidence>
<dbReference type="SUPFAM" id="SSF48652">
    <property type="entry name" value="Tetraspanin"/>
    <property type="match status" value="1"/>
</dbReference>
<organism evidence="8 9">
    <name type="scientific">Latimeria chalumnae</name>
    <name type="common">Coelacanth</name>
    <dbReference type="NCBI Taxonomy" id="7897"/>
    <lineage>
        <taxon>Eukaryota</taxon>
        <taxon>Metazoa</taxon>
        <taxon>Chordata</taxon>
        <taxon>Craniata</taxon>
        <taxon>Vertebrata</taxon>
        <taxon>Euteleostomi</taxon>
        <taxon>Coelacanthiformes</taxon>
        <taxon>Coelacanthidae</taxon>
        <taxon>Latimeria</taxon>
    </lineage>
</organism>
<dbReference type="PIRSF" id="PIRSF002419">
    <property type="entry name" value="Tetraspanin"/>
    <property type="match status" value="1"/>
</dbReference>
<reference evidence="8" key="3">
    <citation type="submission" date="2025-09" db="UniProtKB">
        <authorList>
            <consortium name="Ensembl"/>
        </authorList>
    </citation>
    <scope>IDENTIFICATION</scope>
</reference>
<dbReference type="OrthoDB" id="5982705at2759"/>
<dbReference type="Bgee" id="ENSLACG00000014666">
    <property type="expression patterns" value="Expressed in pelvic fin and 5 other cell types or tissues"/>
</dbReference>
<comment type="subcellular location">
    <subcellularLocation>
        <location evidence="1 7">Membrane</location>
        <topology evidence="1 7">Multi-pass membrane protein</topology>
    </subcellularLocation>
</comment>
<keyword evidence="9" id="KW-1185">Reference proteome</keyword>
<dbReference type="HOGENOM" id="CLU_088971_1_0_1"/>
<accession>H3B427</accession>
<feature type="transmembrane region" description="Helical" evidence="7">
    <location>
        <begin position="89"/>
        <end position="111"/>
    </location>
</feature>
<dbReference type="PRINTS" id="PR00259">
    <property type="entry name" value="TMFOUR"/>
</dbReference>
<dbReference type="InterPro" id="IPR018499">
    <property type="entry name" value="Tetraspanin/Peripherin"/>
</dbReference>
<evidence type="ECO:0000256" key="6">
    <source>
        <dbReference type="ARBA" id="ARBA00023136"/>
    </source>
</evidence>
<dbReference type="PROSITE" id="PS51257">
    <property type="entry name" value="PROKAR_LIPOPROTEIN"/>
    <property type="match status" value="1"/>
</dbReference>
<dbReference type="GO" id="GO:0016020">
    <property type="term" value="C:membrane"/>
    <property type="evidence" value="ECO:0007669"/>
    <property type="project" value="UniProtKB-SubCell"/>
</dbReference>